<dbReference type="GO" id="GO:1990221">
    <property type="term" value="C:L-cysteine desulfurase complex"/>
    <property type="evidence" value="ECO:0007669"/>
    <property type="project" value="TreeGrafter"/>
</dbReference>
<evidence type="ECO:0000313" key="4">
    <source>
        <dbReference type="Proteomes" id="UP000694558"/>
    </source>
</evidence>
<dbReference type="PANTHER" id="PTHR13166:SF7">
    <property type="entry name" value="LYR MOTIF-CONTAINING PROTEIN 4"/>
    <property type="match status" value="1"/>
</dbReference>
<dbReference type="Proteomes" id="UP000694558">
    <property type="component" value="Chromosome 21"/>
</dbReference>
<feature type="domain" description="Complex 1 LYR protein" evidence="2">
    <location>
        <begin position="8"/>
        <end position="64"/>
    </location>
</feature>
<sequence length="92" mass="10869">MAASARTQVMSLYRMMLRESSKFPSYNYRTYALRRVRDAFRANRKIEDPRTVERLMEEGQRTLALIQRQLSIMASQRLVKEHEGTLTVEISE</sequence>
<reference evidence="3" key="1">
    <citation type="submission" date="2023-05" db="EMBL/GenBank/DDBJ databases">
        <title>High-quality long-read genome of Scophthalmus maximus.</title>
        <authorList>
            <person name="Lien S."/>
            <person name="Martinez P."/>
        </authorList>
    </citation>
    <scope>NUCLEOTIDE SEQUENCE [LARGE SCALE GENOMIC DNA]</scope>
</reference>
<protein>
    <recommendedName>
        <fullName evidence="2">Complex 1 LYR protein domain-containing protein</fullName>
    </recommendedName>
</protein>
<dbReference type="AlphaFoldDB" id="A0A8D3C3P4"/>
<evidence type="ECO:0000259" key="2">
    <source>
        <dbReference type="Pfam" id="PF05347"/>
    </source>
</evidence>
<organism evidence="3 4">
    <name type="scientific">Scophthalmus maximus</name>
    <name type="common">Turbot</name>
    <name type="synonym">Psetta maxima</name>
    <dbReference type="NCBI Taxonomy" id="52904"/>
    <lineage>
        <taxon>Eukaryota</taxon>
        <taxon>Metazoa</taxon>
        <taxon>Chordata</taxon>
        <taxon>Craniata</taxon>
        <taxon>Vertebrata</taxon>
        <taxon>Euteleostomi</taxon>
        <taxon>Actinopterygii</taxon>
        <taxon>Neopterygii</taxon>
        <taxon>Teleostei</taxon>
        <taxon>Neoteleostei</taxon>
        <taxon>Acanthomorphata</taxon>
        <taxon>Carangaria</taxon>
        <taxon>Pleuronectiformes</taxon>
        <taxon>Pleuronectoidei</taxon>
        <taxon>Scophthalmidae</taxon>
        <taxon>Scophthalmus</taxon>
    </lineage>
</organism>
<accession>A0A8D3C3P4</accession>
<dbReference type="InterPro" id="IPR008011">
    <property type="entry name" value="Complex1_LYR_dom"/>
</dbReference>
<dbReference type="CDD" id="cd20264">
    <property type="entry name" value="Complex1_LYR_LYRM4"/>
    <property type="match status" value="1"/>
</dbReference>
<evidence type="ECO:0000256" key="1">
    <source>
        <dbReference type="ARBA" id="ARBA00009508"/>
    </source>
</evidence>
<dbReference type="GO" id="GO:0005739">
    <property type="term" value="C:mitochondrion"/>
    <property type="evidence" value="ECO:0007669"/>
    <property type="project" value="TreeGrafter"/>
</dbReference>
<dbReference type="InterPro" id="IPR045297">
    <property type="entry name" value="Complex1_LYR_LYRM4"/>
</dbReference>
<comment type="similarity">
    <text evidence="1">Belongs to the complex I LYR family.</text>
</comment>
<proteinExistence type="inferred from homology"/>
<dbReference type="Ensembl" id="ENSSMAT00000084484.1">
    <property type="protein sequence ID" value="ENSSMAP00000041902.1"/>
    <property type="gene ID" value="ENSSMAG00000023163.1"/>
</dbReference>
<dbReference type="GeneTree" id="ENSGT00940000168147"/>
<dbReference type="GO" id="GO:0016226">
    <property type="term" value="P:iron-sulfur cluster assembly"/>
    <property type="evidence" value="ECO:0007669"/>
    <property type="project" value="InterPro"/>
</dbReference>
<dbReference type="Pfam" id="PF05347">
    <property type="entry name" value="Complex1_LYR"/>
    <property type="match status" value="1"/>
</dbReference>
<name>A0A8D3C3P4_SCOMX</name>
<evidence type="ECO:0000313" key="3">
    <source>
        <dbReference type="Ensembl" id="ENSSMAP00000041902.1"/>
    </source>
</evidence>
<reference evidence="3" key="2">
    <citation type="submission" date="2025-08" db="UniProtKB">
        <authorList>
            <consortium name="Ensembl"/>
        </authorList>
    </citation>
    <scope>IDENTIFICATION</scope>
</reference>
<dbReference type="InterPro" id="IPR051522">
    <property type="entry name" value="ISC_assembly_LYR"/>
</dbReference>
<dbReference type="PANTHER" id="PTHR13166">
    <property type="entry name" value="PROTEIN C6ORF149"/>
    <property type="match status" value="1"/>
</dbReference>